<organism evidence="2 3">
    <name type="scientific">Cyclotella atomus</name>
    <dbReference type="NCBI Taxonomy" id="382360"/>
    <lineage>
        <taxon>Eukaryota</taxon>
        <taxon>Sar</taxon>
        <taxon>Stramenopiles</taxon>
        <taxon>Ochrophyta</taxon>
        <taxon>Bacillariophyta</taxon>
        <taxon>Coscinodiscophyceae</taxon>
        <taxon>Thalassiosirophycidae</taxon>
        <taxon>Stephanodiscales</taxon>
        <taxon>Stephanodiscaceae</taxon>
        <taxon>Cyclotella</taxon>
    </lineage>
</organism>
<reference evidence="2 3" key="1">
    <citation type="submission" date="2024-10" db="EMBL/GenBank/DDBJ databases">
        <title>Updated reference genomes for cyclostephanoid diatoms.</title>
        <authorList>
            <person name="Roberts W.R."/>
            <person name="Alverson A.J."/>
        </authorList>
    </citation>
    <scope>NUCLEOTIDE SEQUENCE [LARGE SCALE GENOMIC DNA]</scope>
    <source>
        <strain evidence="2 3">AJA010-31</strain>
    </source>
</reference>
<evidence type="ECO:0000313" key="2">
    <source>
        <dbReference type="EMBL" id="KAL3775511.1"/>
    </source>
</evidence>
<protein>
    <submittedName>
        <fullName evidence="2">Uncharacterized protein</fullName>
    </submittedName>
</protein>
<dbReference type="Proteomes" id="UP001530400">
    <property type="component" value="Unassembled WGS sequence"/>
</dbReference>
<evidence type="ECO:0000313" key="3">
    <source>
        <dbReference type="Proteomes" id="UP001530400"/>
    </source>
</evidence>
<keyword evidence="1" id="KW-1133">Transmembrane helix</keyword>
<keyword evidence="1" id="KW-0812">Transmembrane</keyword>
<keyword evidence="1" id="KW-0472">Membrane</keyword>
<sequence>MWYANQRLLTGFFLGSVAITFLHWQQRPSLLEENLGRSQNSIREAINYRRLSHFTVDDDWRYNPHRRLEEEVEAENEYDGDIENGNAKQTTDDDCVTEKNYLAELLNHMLYTTPEEWTLNEIILGCCLASVALSSVLVALCCVYGCCAAYCCCCCENKRRRRSKISAWDDETTVSGYGLDYQFTNDSSLV</sequence>
<keyword evidence="3" id="KW-1185">Reference proteome</keyword>
<proteinExistence type="predicted"/>
<dbReference type="AlphaFoldDB" id="A0ABD3NKG2"/>
<name>A0ABD3NKG2_9STRA</name>
<accession>A0ABD3NKG2</accession>
<evidence type="ECO:0000256" key="1">
    <source>
        <dbReference type="SAM" id="Phobius"/>
    </source>
</evidence>
<dbReference type="EMBL" id="JALLPJ020001151">
    <property type="protein sequence ID" value="KAL3775511.1"/>
    <property type="molecule type" value="Genomic_DNA"/>
</dbReference>
<gene>
    <name evidence="2" type="ORF">ACHAWO_003043</name>
</gene>
<comment type="caution">
    <text evidence="2">The sequence shown here is derived from an EMBL/GenBank/DDBJ whole genome shotgun (WGS) entry which is preliminary data.</text>
</comment>
<feature type="transmembrane region" description="Helical" evidence="1">
    <location>
        <begin position="122"/>
        <end position="155"/>
    </location>
</feature>